<accession>A0A6M4PS01</accession>
<sequence length="283" mass="30244">MGHVEVESIHVHPVKAFRGLTPREAVVEPWGLAGDRRWALIDHGGKVVTQRDHARLALAAAEPLAGGGLRLSAPGLPPLTVAVPEPVATVPMDVFGTKVEGVPADPAAHDWCSAFLGCGVRLVHLDDPATRRPVDPAYALPGETVSLADGYPLLVTTVASLDALNSLIAQGPDAHEGPLPMNRFRPNVVVAGTEPWAEDHWTRIAVGEVVFRAPKPSGRCVVTTTDQDTAVRGREPLRTLARHRRIGGRLLFGVNLVPLSTGTIRVGDPVRVLGRDRPAHSRR</sequence>
<dbReference type="PROSITE" id="PS51340">
    <property type="entry name" value="MOSC"/>
    <property type="match status" value="1"/>
</dbReference>
<evidence type="ECO:0000259" key="1">
    <source>
        <dbReference type="PROSITE" id="PS51340"/>
    </source>
</evidence>
<dbReference type="GO" id="GO:0030170">
    <property type="term" value="F:pyridoxal phosphate binding"/>
    <property type="evidence" value="ECO:0007669"/>
    <property type="project" value="InterPro"/>
</dbReference>
<organism evidence="2 3">
    <name type="scientific">Streptomyces argyrophylli</name>
    <dbReference type="NCBI Taxonomy" id="2726118"/>
    <lineage>
        <taxon>Bacteria</taxon>
        <taxon>Bacillati</taxon>
        <taxon>Actinomycetota</taxon>
        <taxon>Actinomycetes</taxon>
        <taxon>Kitasatosporales</taxon>
        <taxon>Streptomycetaceae</taxon>
        <taxon>Streptomyces</taxon>
    </lineage>
</organism>
<dbReference type="SUPFAM" id="SSF50800">
    <property type="entry name" value="PK beta-barrel domain-like"/>
    <property type="match status" value="1"/>
</dbReference>
<dbReference type="GO" id="GO:0003824">
    <property type="term" value="F:catalytic activity"/>
    <property type="evidence" value="ECO:0007669"/>
    <property type="project" value="InterPro"/>
</dbReference>
<dbReference type="InterPro" id="IPR011037">
    <property type="entry name" value="Pyrv_Knase-like_insert_dom_sf"/>
</dbReference>
<dbReference type="PANTHER" id="PTHR14237">
    <property type="entry name" value="MOLYBDOPTERIN COFACTOR SULFURASE MOSC"/>
    <property type="match status" value="1"/>
</dbReference>
<dbReference type="InterPro" id="IPR005302">
    <property type="entry name" value="MoCF_Sase_C"/>
</dbReference>
<dbReference type="Pfam" id="PF03476">
    <property type="entry name" value="MOSC_N"/>
    <property type="match status" value="1"/>
</dbReference>
<reference evidence="2 3" key="1">
    <citation type="submission" date="2020-05" db="EMBL/GenBank/DDBJ databases">
        <authorList>
            <person name="Li K."/>
        </authorList>
    </citation>
    <scope>NUCLEOTIDE SEQUENCE [LARGE SCALE GENOMIC DNA]</scope>
    <source>
        <strain evidence="3">jing01</strain>
    </source>
</reference>
<dbReference type="GO" id="GO:0030151">
    <property type="term" value="F:molybdenum ion binding"/>
    <property type="evidence" value="ECO:0007669"/>
    <property type="project" value="InterPro"/>
</dbReference>
<gene>
    <name evidence="2" type="ORF">HKX69_31040</name>
</gene>
<evidence type="ECO:0000313" key="3">
    <source>
        <dbReference type="Proteomes" id="UP000502641"/>
    </source>
</evidence>
<dbReference type="InterPro" id="IPR005303">
    <property type="entry name" value="MOCOS_middle"/>
</dbReference>
<dbReference type="SUPFAM" id="SSF141673">
    <property type="entry name" value="MOSC N-terminal domain-like"/>
    <property type="match status" value="1"/>
</dbReference>
<proteinExistence type="predicted"/>
<dbReference type="Proteomes" id="UP000502641">
    <property type="component" value="Chromosome"/>
</dbReference>
<name>A0A6M4PS01_9ACTN</name>
<evidence type="ECO:0000313" key="2">
    <source>
        <dbReference type="EMBL" id="QJS13394.1"/>
    </source>
</evidence>
<dbReference type="Pfam" id="PF03473">
    <property type="entry name" value="MOSC"/>
    <property type="match status" value="1"/>
</dbReference>
<dbReference type="RefSeq" id="WP_171158795.1">
    <property type="nucleotide sequence ID" value="NZ_CP053189.1"/>
</dbReference>
<feature type="domain" description="MOSC" evidence="1">
    <location>
        <begin position="127"/>
        <end position="273"/>
    </location>
</feature>
<protein>
    <submittedName>
        <fullName evidence="2">MOSC domain-containing protein</fullName>
    </submittedName>
</protein>
<dbReference type="AlphaFoldDB" id="A0A6M4PS01"/>
<dbReference type="KEGG" id="sarg:HKX69_31040"/>
<keyword evidence="3" id="KW-1185">Reference proteome</keyword>
<dbReference type="EMBL" id="CP053189">
    <property type="protein sequence ID" value="QJS13394.1"/>
    <property type="molecule type" value="Genomic_DNA"/>
</dbReference>
<dbReference type="PANTHER" id="PTHR14237:SF19">
    <property type="entry name" value="MITOCHONDRIAL AMIDOXIME REDUCING COMPONENT 1"/>
    <property type="match status" value="1"/>
</dbReference>